<name>A0A1H7SX28_9GAMM</name>
<organism evidence="6 7">
    <name type="scientific">Atopomonas hussainii</name>
    <dbReference type="NCBI Taxonomy" id="1429083"/>
    <lineage>
        <taxon>Bacteria</taxon>
        <taxon>Pseudomonadati</taxon>
        <taxon>Pseudomonadota</taxon>
        <taxon>Gammaproteobacteria</taxon>
        <taxon>Pseudomonadales</taxon>
        <taxon>Pseudomonadaceae</taxon>
        <taxon>Atopomonas</taxon>
    </lineage>
</organism>
<dbReference type="GO" id="GO:0055085">
    <property type="term" value="P:transmembrane transport"/>
    <property type="evidence" value="ECO:0007669"/>
    <property type="project" value="UniProtKB-ARBA"/>
</dbReference>
<dbReference type="Proteomes" id="UP000185766">
    <property type="component" value="Unassembled WGS sequence"/>
</dbReference>
<dbReference type="EMBL" id="FOAS01000021">
    <property type="protein sequence ID" value="SEL76616.1"/>
    <property type="molecule type" value="Genomic_DNA"/>
</dbReference>
<comment type="subcellular location">
    <subcellularLocation>
        <location evidence="1">Cell envelope</location>
    </subcellularLocation>
</comment>
<dbReference type="AlphaFoldDB" id="A0A1H7SX28"/>
<evidence type="ECO:0000313" key="7">
    <source>
        <dbReference type="Proteomes" id="UP000185766"/>
    </source>
</evidence>
<keyword evidence="7" id="KW-1185">Reference proteome</keyword>
<accession>A0A1H7SX28</accession>
<feature type="domain" description="Periplasmic binding protein" evidence="5">
    <location>
        <begin position="35"/>
        <end position="299"/>
    </location>
</feature>
<evidence type="ECO:0000256" key="4">
    <source>
        <dbReference type="SAM" id="SignalP"/>
    </source>
</evidence>
<comment type="similarity">
    <text evidence="2">Belongs to the bacterial solute-binding protein 2 family.</text>
</comment>
<dbReference type="STRING" id="1429083.GCA_001885685_02563"/>
<keyword evidence="6" id="KW-0813">Transport</keyword>
<dbReference type="PANTHER" id="PTHR46847:SF2">
    <property type="entry name" value="ABC TRANSPORTER SUGAR-BINDING PROTEIN"/>
    <property type="match status" value="1"/>
</dbReference>
<dbReference type="GO" id="GO:0030313">
    <property type="term" value="C:cell envelope"/>
    <property type="evidence" value="ECO:0007669"/>
    <property type="project" value="UniProtKB-SubCell"/>
</dbReference>
<feature type="chain" id="PRO_5010209334" evidence="4">
    <location>
        <begin position="33"/>
        <end position="372"/>
    </location>
</feature>
<gene>
    <name evidence="6" type="ORF">SAMN05216214_1212</name>
</gene>
<reference evidence="6 7" key="1">
    <citation type="submission" date="2016-10" db="EMBL/GenBank/DDBJ databases">
        <authorList>
            <person name="de Groot N.N."/>
        </authorList>
    </citation>
    <scope>NUCLEOTIDE SEQUENCE [LARGE SCALE GENOMIC DNA]</scope>
    <source>
        <strain evidence="6 7">JCM 19513</strain>
    </source>
</reference>
<dbReference type="Pfam" id="PF13407">
    <property type="entry name" value="Peripla_BP_4"/>
    <property type="match status" value="1"/>
</dbReference>
<evidence type="ECO:0000256" key="3">
    <source>
        <dbReference type="ARBA" id="ARBA00022729"/>
    </source>
</evidence>
<dbReference type="InterPro" id="IPR028082">
    <property type="entry name" value="Peripla_BP_I"/>
</dbReference>
<dbReference type="PANTHER" id="PTHR46847">
    <property type="entry name" value="D-ALLOSE-BINDING PERIPLASMIC PROTEIN-RELATED"/>
    <property type="match status" value="1"/>
</dbReference>
<dbReference type="Gene3D" id="3.40.50.2300">
    <property type="match status" value="2"/>
</dbReference>
<dbReference type="GO" id="GO:0030246">
    <property type="term" value="F:carbohydrate binding"/>
    <property type="evidence" value="ECO:0007669"/>
    <property type="project" value="UniProtKB-ARBA"/>
</dbReference>
<evidence type="ECO:0000313" key="6">
    <source>
        <dbReference type="EMBL" id="SEL76616.1"/>
    </source>
</evidence>
<evidence type="ECO:0000259" key="5">
    <source>
        <dbReference type="Pfam" id="PF13407"/>
    </source>
</evidence>
<evidence type="ECO:0000256" key="2">
    <source>
        <dbReference type="ARBA" id="ARBA00007639"/>
    </source>
</evidence>
<evidence type="ECO:0000256" key="1">
    <source>
        <dbReference type="ARBA" id="ARBA00004196"/>
    </source>
</evidence>
<keyword evidence="6" id="KW-0762">Sugar transport</keyword>
<keyword evidence="3 4" id="KW-0732">Signal</keyword>
<dbReference type="SUPFAM" id="SSF53822">
    <property type="entry name" value="Periplasmic binding protein-like I"/>
    <property type="match status" value="1"/>
</dbReference>
<sequence>MPSPSLVLRSVMHSVCCLVVCAVFNLSHAASASVVFINPDRPGNPFWDQVNTVMQAAADDLDLELQILFAEENRYQAIRLLEGLITLGKQPDYLVFMFQQGAGVKLLRLAEQAQIRSIMINTDIPSALLSKTGAPRQHFKHWLGHLYPDDQLAGQLLMDSLAEQARQMLPQQASLGVVALSGSHDSSAAQKRNQGLQVSLNKQPDLALNQLVFSQWRADLAGQQAARLLARYPQSQIVWAASDHMALAAAQTLQLEGIEPGKDILLGGIDWTPAGLKAMRQGQLHASVGGHFAEGAWALVLIHDYHHGHDFADLGLEFLTPMAVMTPANQALLEPILRTGNWQQFNFRQLLRGQHTKRHYAFSLQAILDTAQ</sequence>
<protein>
    <submittedName>
        <fullName evidence="6">ABC-type sugar transport system, substrate-binding protein, contains N-terminal xre family HTH domain</fullName>
    </submittedName>
</protein>
<dbReference type="InterPro" id="IPR025997">
    <property type="entry name" value="SBP_2_dom"/>
</dbReference>
<proteinExistence type="inferred from homology"/>
<dbReference type="CDD" id="cd06324">
    <property type="entry name" value="PBP1_ABC_sugar_binding-like"/>
    <property type="match status" value="1"/>
</dbReference>
<feature type="signal peptide" evidence="4">
    <location>
        <begin position="1"/>
        <end position="32"/>
    </location>
</feature>